<proteinExistence type="predicted"/>
<gene>
    <name evidence="1" type="ORF">TU35_006870</name>
</gene>
<organism evidence="1 2">
    <name type="scientific">Thermoproteus sp. AZ2</name>
    <dbReference type="NCBI Taxonomy" id="1609232"/>
    <lineage>
        <taxon>Archaea</taxon>
        <taxon>Thermoproteota</taxon>
        <taxon>Thermoprotei</taxon>
        <taxon>Thermoproteales</taxon>
        <taxon>Thermoproteaceae</taxon>
        <taxon>Thermoproteus</taxon>
    </lineage>
</organism>
<protein>
    <submittedName>
        <fullName evidence="1">Winged helix-turn-helix domain-containing protein</fullName>
    </submittedName>
</protein>
<name>A0ACC6V281_9CREN</name>
<reference evidence="1" key="1">
    <citation type="submission" date="2024-07" db="EMBL/GenBank/DDBJ databases">
        <title>Metagenome and Metagenome-Assembled Genomes of Archaea from a hot spring from the geothermal field of Los Azufres, Mexico.</title>
        <authorList>
            <person name="Marin-Paredes R."/>
            <person name="Martinez-Romero E."/>
            <person name="Servin-Garciduenas L.E."/>
        </authorList>
    </citation>
    <scope>NUCLEOTIDE SEQUENCE</scope>
</reference>
<sequence>MEITADVLAVLEKGCINPTRLAAEANLAYDRLAKLLEALKSRGLVELSPGEVCISRRGLEFLAEYRRWRSFLESFGL</sequence>
<dbReference type="Proteomes" id="UP000033636">
    <property type="component" value="Unassembled WGS sequence"/>
</dbReference>
<dbReference type="EMBL" id="JZWT02000017">
    <property type="protein sequence ID" value="MFB6490948.1"/>
    <property type="molecule type" value="Genomic_DNA"/>
</dbReference>
<evidence type="ECO:0000313" key="1">
    <source>
        <dbReference type="EMBL" id="MFB6490948.1"/>
    </source>
</evidence>
<comment type="caution">
    <text evidence="1">The sequence shown here is derived from an EMBL/GenBank/DDBJ whole genome shotgun (WGS) entry which is preliminary data.</text>
</comment>
<accession>A0ACC6V281</accession>
<evidence type="ECO:0000313" key="2">
    <source>
        <dbReference type="Proteomes" id="UP000033636"/>
    </source>
</evidence>